<organism evidence="2">
    <name type="scientific">Lotharella globosa</name>
    <dbReference type="NCBI Taxonomy" id="91324"/>
    <lineage>
        <taxon>Eukaryota</taxon>
        <taxon>Sar</taxon>
        <taxon>Rhizaria</taxon>
        <taxon>Cercozoa</taxon>
        <taxon>Chlorarachniophyceae</taxon>
        <taxon>Lotharella</taxon>
    </lineage>
</organism>
<sequence>MVSVLTGKMAPTSCSTGFQVWIDPATLCGGLLTGAKDNNPPMVMTQIITLPAALWRAHHSMGGEWTTIVLEFNPLQLSSLAGVHNSSGCISQPYNPPVVVVSFIPTSTECFCDKVLYDQPL</sequence>
<proteinExistence type="predicted"/>
<dbReference type="EMBL" id="HBIV01006858">
    <property type="protein sequence ID" value="CAE0651648.1"/>
    <property type="molecule type" value="Transcribed_RNA"/>
</dbReference>
<protein>
    <submittedName>
        <fullName evidence="2">Uncharacterized protein</fullName>
    </submittedName>
</protein>
<dbReference type="AlphaFoldDB" id="A0A6V3JP57"/>
<dbReference type="EMBL" id="HBIV01006861">
    <property type="protein sequence ID" value="CAE0651651.1"/>
    <property type="molecule type" value="Transcribed_RNA"/>
</dbReference>
<reference evidence="2" key="1">
    <citation type="submission" date="2021-01" db="EMBL/GenBank/DDBJ databases">
        <authorList>
            <person name="Corre E."/>
            <person name="Pelletier E."/>
            <person name="Niang G."/>
            <person name="Scheremetjew M."/>
            <person name="Finn R."/>
            <person name="Kale V."/>
            <person name="Holt S."/>
            <person name="Cochrane G."/>
            <person name="Meng A."/>
            <person name="Brown T."/>
            <person name="Cohen L."/>
        </authorList>
    </citation>
    <scope>NUCLEOTIDE SEQUENCE</scope>
    <source>
        <strain evidence="2">CCCM811</strain>
    </source>
</reference>
<evidence type="ECO:0000313" key="2">
    <source>
        <dbReference type="EMBL" id="CAE0651651.1"/>
    </source>
</evidence>
<accession>A0A6V3JP57</accession>
<evidence type="ECO:0000313" key="1">
    <source>
        <dbReference type="EMBL" id="CAE0651648.1"/>
    </source>
</evidence>
<gene>
    <name evidence="1" type="ORF">LGLO00237_LOCUS5053</name>
    <name evidence="2" type="ORF">LGLO00237_LOCUS5055</name>
</gene>
<name>A0A6V3JP57_9EUKA</name>